<proteinExistence type="predicted"/>
<evidence type="ECO:0008006" key="3">
    <source>
        <dbReference type="Google" id="ProtNLM"/>
    </source>
</evidence>
<evidence type="ECO:0000313" key="2">
    <source>
        <dbReference type="Proteomes" id="UP000434475"/>
    </source>
</evidence>
<dbReference type="RefSeq" id="WP_172697273.1">
    <property type="nucleotide sequence ID" value="NZ_JADPCY010000006.1"/>
</dbReference>
<protein>
    <recommendedName>
        <fullName evidence="3">Chitin-binding type-3 domain-containing protein</fullName>
    </recommendedName>
</protein>
<name>A0A6I2QXX8_FLAPL</name>
<comment type="caution">
    <text evidence="1">The sequence shown here is derived from an EMBL/GenBank/DDBJ whole genome shotgun (WGS) entry which is preliminary data.</text>
</comment>
<accession>A0A6I2QXX8</accession>
<dbReference type="EMBL" id="WKPR01000004">
    <property type="protein sequence ID" value="MSB18825.1"/>
    <property type="molecule type" value="Genomic_DNA"/>
</dbReference>
<sequence length="152" mass="17217">MNKKMLDALASAIYVSKLSLAGETVTKDDQKIRAAGLYPDWEAGNHAKGEIYNTHAGDSLGNEWEQTWECYQAYDNASYPSLIPGDPSWYTFNRPLHGKTKETARPFVPVQGAHDMYRTGEYMIFTDGKVYLCKQDTNFSPTDYSQAWEVVE</sequence>
<organism evidence="1 2">
    <name type="scientific">Flavonifractor plautii</name>
    <name type="common">Fusobacterium plautii</name>
    <dbReference type="NCBI Taxonomy" id="292800"/>
    <lineage>
        <taxon>Bacteria</taxon>
        <taxon>Bacillati</taxon>
        <taxon>Bacillota</taxon>
        <taxon>Clostridia</taxon>
        <taxon>Eubacteriales</taxon>
        <taxon>Oscillospiraceae</taxon>
        <taxon>Flavonifractor</taxon>
    </lineage>
</organism>
<dbReference type="AlphaFoldDB" id="A0A6I2QXX8"/>
<reference evidence="1 2" key="1">
    <citation type="journal article" date="2019" name="Nat. Med.">
        <title>A library of human gut bacterial isolates paired with longitudinal multiomics data enables mechanistic microbiome research.</title>
        <authorList>
            <person name="Poyet M."/>
            <person name="Groussin M."/>
            <person name="Gibbons S.M."/>
            <person name="Avila-Pacheco J."/>
            <person name="Jiang X."/>
            <person name="Kearney S.M."/>
            <person name="Perrotta A.R."/>
            <person name="Berdy B."/>
            <person name="Zhao S."/>
            <person name="Lieberman T.D."/>
            <person name="Swanson P.K."/>
            <person name="Smith M."/>
            <person name="Roesemann S."/>
            <person name="Alexander J.E."/>
            <person name="Rich S.A."/>
            <person name="Livny J."/>
            <person name="Vlamakis H."/>
            <person name="Clish C."/>
            <person name="Bullock K."/>
            <person name="Deik A."/>
            <person name="Scott J."/>
            <person name="Pierce K.A."/>
            <person name="Xavier R.J."/>
            <person name="Alm E.J."/>
        </authorList>
    </citation>
    <scope>NUCLEOTIDE SEQUENCE [LARGE SCALE GENOMIC DNA]</scope>
    <source>
        <strain evidence="1 2">BIOML-A2</strain>
    </source>
</reference>
<evidence type="ECO:0000313" key="1">
    <source>
        <dbReference type="EMBL" id="MSB18825.1"/>
    </source>
</evidence>
<dbReference type="Proteomes" id="UP000434475">
    <property type="component" value="Unassembled WGS sequence"/>
</dbReference>
<gene>
    <name evidence="1" type="ORF">GKE97_04755</name>
</gene>